<evidence type="ECO:0000256" key="7">
    <source>
        <dbReference type="ARBA" id="ARBA00022898"/>
    </source>
</evidence>
<dbReference type="EC" id="2.5.1.47" evidence="4"/>
<evidence type="ECO:0000256" key="10">
    <source>
        <dbReference type="PIRSR" id="PIRSR605856-50"/>
    </source>
</evidence>
<feature type="binding site" evidence="10">
    <location>
        <position position="72"/>
    </location>
    <ligand>
        <name>pyridoxal 5'-phosphate</name>
        <dbReference type="ChEBI" id="CHEBI:597326"/>
    </ligand>
</feature>
<dbReference type="InterPro" id="IPR005856">
    <property type="entry name" value="Cys_synth"/>
</dbReference>
<evidence type="ECO:0000256" key="4">
    <source>
        <dbReference type="ARBA" id="ARBA00012681"/>
    </source>
</evidence>
<evidence type="ECO:0000256" key="2">
    <source>
        <dbReference type="ARBA" id="ARBA00004962"/>
    </source>
</evidence>
<keyword evidence="14" id="KW-1185">Reference proteome</keyword>
<dbReference type="CDD" id="cd01561">
    <property type="entry name" value="CBS_like"/>
    <property type="match status" value="1"/>
</dbReference>
<protein>
    <recommendedName>
        <fullName evidence="4">cysteine synthase</fullName>
        <ecNumber evidence="4">2.5.1.47</ecNumber>
    </recommendedName>
</protein>
<dbReference type="InterPro" id="IPR036052">
    <property type="entry name" value="TrpB-like_PALP_sf"/>
</dbReference>
<dbReference type="NCBIfam" id="TIGR01136">
    <property type="entry name" value="cysKM"/>
    <property type="match status" value="1"/>
</dbReference>
<dbReference type="Pfam" id="PF00291">
    <property type="entry name" value="PALP"/>
    <property type="match status" value="1"/>
</dbReference>
<evidence type="ECO:0000256" key="11">
    <source>
        <dbReference type="PIRSR" id="PIRSR605856-51"/>
    </source>
</evidence>
<evidence type="ECO:0000256" key="1">
    <source>
        <dbReference type="ARBA" id="ARBA00001933"/>
    </source>
</evidence>
<evidence type="ECO:0000256" key="8">
    <source>
        <dbReference type="ARBA" id="ARBA00023192"/>
    </source>
</evidence>
<evidence type="ECO:0000259" key="12">
    <source>
        <dbReference type="Pfam" id="PF00291"/>
    </source>
</evidence>
<dbReference type="GO" id="GO:0005737">
    <property type="term" value="C:cytoplasm"/>
    <property type="evidence" value="ECO:0007669"/>
    <property type="project" value="UniProtKB-ARBA"/>
</dbReference>
<comment type="cofactor">
    <cofactor evidence="1 10">
        <name>pyridoxal 5'-phosphate</name>
        <dbReference type="ChEBI" id="CHEBI:597326"/>
    </cofactor>
</comment>
<dbReference type="AlphaFoldDB" id="A0A1M5XQL1"/>
<evidence type="ECO:0000256" key="9">
    <source>
        <dbReference type="ARBA" id="ARBA00047931"/>
    </source>
</evidence>
<dbReference type="Proteomes" id="UP000184139">
    <property type="component" value="Unassembled WGS sequence"/>
</dbReference>
<dbReference type="SUPFAM" id="SSF53686">
    <property type="entry name" value="Tryptophan synthase beta subunit-like PLP-dependent enzymes"/>
    <property type="match status" value="1"/>
</dbReference>
<keyword evidence="7 10" id="KW-0663">Pyridoxal phosphate</keyword>
<dbReference type="RefSeq" id="WP_073377648.1">
    <property type="nucleotide sequence ID" value="NZ_FQXS01000022.1"/>
</dbReference>
<dbReference type="FunFam" id="3.40.50.1100:FF:000067">
    <property type="entry name" value="Cysteine synthase"/>
    <property type="match status" value="1"/>
</dbReference>
<dbReference type="GO" id="GO:0006535">
    <property type="term" value="P:cysteine biosynthetic process from serine"/>
    <property type="evidence" value="ECO:0007669"/>
    <property type="project" value="InterPro"/>
</dbReference>
<accession>A0A1M5XQL1</accession>
<sequence length="307" mass="32215">MALALTETYGCTPLLALQHFGKESGATILAKQESRNPMGSVKCRIAVAMIEAGIRDGLIKETTVVIEPTSGNTGLGLAFVCAAKGLRLILTMPESMSVERRMLLKHLGAELVLTPAAKGMKGAIAAAEELLESHPDSFMPNQFANPANPEVHRKTTAEEIWHDTKGAVDIFVAGVGTGGTITGVSEVLKERKPGLKIVAVEPTASPVLSGGQPGPHKIQGIGAGFVPDILNTGIIDEIVQVTNEDAIETARQLARGEGILCGISSGAAAWAALQVAQRPENTDKTIVVVLPDTGERYLSTDLVVKDD</sequence>
<proteinExistence type="inferred from homology"/>
<keyword evidence="8" id="KW-0198">Cysteine biosynthesis</keyword>
<dbReference type="InterPro" id="IPR005859">
    <property type="entry name" value="CysK"/>
</dbReference>
<reference evidence="13 14" key="1">
    <citation type="submission" date="2016-11" db="EMBL/GenBank/DDBJ databases">
        <authorList>
            <person name="Jaros S."/>
            <person name="Januszkiewicz K."/>
            <person name="Wedrychowicz H."/>
        </authorList>
    </citation>
    <scope>NUCLEOTIDE SEQUENCE [LARGE SCALE GENOMIC DNA]</scope>
    <source>
        <strain evidence="13 14">DSM 9705</strain>
    </source>
</reference>
<keyword evidence="5" id="KW-0028">Amino-acid biosynthesis</keyword>
<evidence type="ECO:0000313" key="13">
    <source>
        <dbReference type="EMBL" id="SHI02049.1"/>
    </source>
</evidence>
<dbReference type="OrthoDB" id="9815130at2"/>
<feature type="modified residue" description="N6-(pyridoxal phosphate)lysine" evidence="11">
    <location>
        <position position="42"/>
    </location>
</feature>
<organism evidence="13 14">
    <name type="scientific">Desulfofustis glycolicus DSM 9705</name>
    <dbReference type="NCBI Taxonomy" id="1121409"/>
    <lineage>
        <taxon>Bacteria</taxon>
        <taxon>Pseudomonadati</taxon>
        <taxon>Thermodesulfobacteriota</taxon>
        <taxon>Desulfobulbia</taxon>
        <taxon>Desulfobulbales</taxon>
        <taxon>Desulfocapsaceae</taxon>
        <taxon>Desulfofustis</taxon>
    </lineage>
</organism>
<feature type="domain" description="Tryptophan synthase beta chain-like PALP" evidence="12">
    <location>
        <begin position="6"/>
        <end position="292"/>
    </location>
</feature>
<keyword evidence="6" id="KW-0808">Transferase</keyword>
<dbReference type="InterPro" id="IPR001926">
    <property type="entry name" value="TrpB-like_PALP"/>
</dbReference>
<evidence type="ECO:0000313" key="14">
    <source>
        <dbReference type="Proteomes" id="UP000184139"/>
    </source>
</evidence>
<dbReference type="EMBL" id="FQXS01000022">
    <property type="protein sequence ID" value="SHI02049.1"/>
    <property type="molecule type" value="Genomic_DNA"/>
</dbReference>
<dbReference type="PANTHER" id="PTHR10314">
    <property type="entry name" value="CYSTATHIONINE BETA-SYNTHASE"/>
    <property type="match status" value="1"/>
</dbReference>
<feature type="binding site" evidence="10">
    <location>
        <position position="264"/>
    </location>
    <ligand>
        <name>pyridoxal 5'-phosphate</name>
        <dbReference type="ChEBI" id="CHEBI:597326"/>
    </ligand>
</feature>
<comment type="similarity">
    <text evidence="3">Belongs to the cysteine synthase/cystathionine beta-synthase family.</text>
</comment>
<comment type="pathway">
    <text evidence="2">Amino-acid biosynthesis; L-cysteine biosynthesis; L-cysteine from L-serine: step 2/2.</text>
</comment>
<evidence type="ECO:0000256" key="6">
    <source>
        <dbReference type="ARBA" id="ARBA00022679"/>
    </source>
</evidence>
<evidence type="ECO:0000256" key="3">
    <source>
        <dbReference type="ARBA" id="ARBA00007103"/>
    </source>
</evidence>
<dbReference type="InterPro" id="IPR050214">
    <property type="entry name" value="Cys_Synth/Cystath_Beta-Synth"/>
</dbReference>
<dbReference type="GO" id="GO:0004124">
    <property type="term" value="F:cysteine synthase activity"/>
    <property type="evidence" value="ECO:0007669"/>
    <property type="project" value="UniProtKB-EC"/>
</dbReference>
<dbReference type="Gene3D" id="3.40.50.1100">
    <property type="match status" value="2"/>
</dbReference>
<gene>
    <name evidence="13" type="ORF">SAMN02745124_03259</name>
</gene>
<dbReference type="STRING" id="1121409.SAMN02745124_03259"/>
<dbReference type="NCBIfam" id="TIGR01139">
    <property type="entry name" value="cysK"/>
    <property type="match status" value="1"/>
</dbReference>
<evidence type="ECO:0000256" key="5">
    <source>
        <dbReference type="ARBA" id="ARBA00022605"/>
    </source>
</evidence>
<name>A0A1M5XQL1_9BACT</name>
<comment type="catalytic activity">
    <reaction evidence="9">
        <text>O-acetyl-L-serine + hydrogen sulfide = L-cysteine + acetate</text>
        <dbReference type="Rhea" id="RHEA:14829"/>
        <dbReference type="ChEBI" id="CHEBI:29919"/>
        <dbReference type="ChEBI" id="CHEBI:30089"/>
        <dbReference type="ChEBI" id="CHEBI:35235"/>
        <dbReference type="ChEBI" id="CHEBI:58340"/>
        <dbReference type="EC" id="2.5.1.47"/>
    </reaction>
</comment>
<feature type="binding site" evidence="10">
    <location>
        <begin position="176"/>
        <end position="180"/>
    </location>
    <ligand>
        <name>pyridoxal 5'-phosphate</name>
        <dbReference type="ChEBI" id="CHEBI:597326"/>
    </ligand>
</feature>